<keyword evidence="4 7" id="KW-0067">ATP-binding</keyword>
<dbReference type="SMART" id="SM00382">
    <property type="entry name" value="AAA"/>
    <property type="match status" value="1"/>
</dbReference>
<evidence type="ECO:0000256" key="5">
    <source>
        <dbReference type="ARBA" id="ARBA00022970"/>
    </source>
</evidence>
<dbReference type="GO" id="GO:0015807">
    <property type="term" value="P:L-amino acid transport"/>
    <property type="evidence" value="ECO:0007669"/>
    <property type="project" value="TreeGrafter"/>
</dbReference>
<dbReference type="PROSITE" id="PS00211">
    <property type="entry name" value="ABC_TRANSPORTER_1"/>
    <property type="match status" value="1"/>
</dbReference>
<evidence type="ECO:0000256" key="1">
    <source>
        <dbReference type="ARBA" id="ARBA00005417"/>
    </source>
</evidence>
<dbReference type="InterPro" id="IPR052156">
    <property type="entry name" value="BCAA_Transport_ATP-bd_LivF"/>
</dbReference>
<dbReference type="SUPFAM" id="SSF52540">
    <property type="entry name" value="P-loop containing nucleoside triphosphate hydrolases"/>
    <property type="match status" value="1"/>
</dbReference>
<dbReference type="CDD" id="cd03224">
    <property type="entry name" value="ABC_TM1139_LivF_branched"/>
    <property type="match status" value="1"/>
</dbReference>
<organism evidence="7 8">
    <name type="scientific">Xaviernesmea rhizosphaerae</name>
    <dbReference type="NCBI Taxonomy" id="1672749"/>
    <lineage>
        <taxon>Bacteria</taxon>
        <taxon>Pseudomonadati</taxon>
        <taxon>Pseudomonadota</taxon>
        <taxon>Alphaproteobacteria</taxon>
        <taxon>Hyphomicrobiales</taxon>
        <taxon>Rhizobiaceae</taxon>
        <taxon>Rhizobium/Agrobacterium group</taxon>
        <taxon>Xaviernesmea</taxon>
    </lineage>
</organism>
<proteinExistence type="inferred from homology"/>
<evidence type="ECO:0000256" key="2">
    <source>
        <dbReference type="ARBA" id="ARBA00022448"/>
    </source>
</evidence>
<comment type="similarity">
    <text evidence="1">Belongs to the ABC transporter superfamily.</text>
</comment>
<keyword evidence="3" id="KW-0547">Nucleotide-binding</keyword>
<name>A0A1Q9AM27_9HYPH</name>
<keyword evidence="2" id="KW-0813">Transport</keyword>
<dbReference type="Gene3D" id="3.40.50.300">
    <property type="entry name" value="P-loop containing nucleotide triphosphate hydrolases"/>
    <property type="match status" value="1"/>
</dbReference>
<protein>
    <submittedName>
        <fullName evidence="7">ABC transporter ATP-binding protein</fullName>
    </submittedName>
</protein>
<dbReference type="Proteomes" id="UP000186143">
    <property type="component" value="Unassembled WGS sequence"/>
</dbReference>
<dbReference type="GO" id="GO:0015658">
    <property type="term" value="F:branched-chain amino acid transmembrane transporter activity"/>
    <property type="evidence" value="ECO:0007669"/>
    <property type="project" value="TreeGrafter"/>
</dbReference>
<dbReference type="PROSITE" id="PS50893">
    <property type="entry name" value="ABC_TRANSPORTER_2"/>
    <property type="match status" value="1"/>
</dbReference>
<evidence type="ECO:0000256" key="3">
    <source>
        <dbReference type="ARBA" id="ARBA00022741"/>
    </source>
</evidence>
<accession>A0A1Q9AM27</accession>
<dbReference type="Pfam" id="PF00005">
    <property type="entry name" value="ABC_tran"/>
    <property type="match status" value="1"/>
</dbReference>
<feature type="domain" description="ABC transporter" evidence="6">
    <location>
        <begin position="3"/>
        <end position="234"/>
    </location>
</feature>
<comment type="caution">
    <text evidence="7">The sequence shown here is derived from an EMBL/GenBank/DDBJ whole genome shotgun (WGS) entry which is preliminary data.</text>
</comment>
<dbReference type="GO" id="GO:0016887">
    <property type="term" value="F:ATP hydrolysis activity"/>
    <property type="evidence" value="ECO:0007669"/>
    <property type="project" value="InterPro"/>
</dbReference>
<dbReference type="EMBL" id="MKIO01000022">
    <property type="protein sequence ID" value="OLP56351.1"/>
    <property type="molecule type" value="Genomic_DNA"/>
</dbReference>
<dbReference type="InterPro" id="IPR003439">
    <property type="entry name" value="ABC_transporter-like_ATP-bd"/>
</dbReference>
<keyword evidence="5" id="KW-0029">Amino-acid transport</keyword>
<reference evidence="7 8" key="1">
    <citation type="submission" date="2016-09" db="EMBL/GenBank/DDBJ databases">
        <title>Rhizobium sp. nov., a novel species isolated from the rice rhizosphere.</title>
        <authorList>
            <person name="Zhao J."/>
            <person name="Zhang X."/>
        </authorList>
    </citation>
    <scope>NUCLEOTIDE SEQUENCE [LARGE SCALE GENOMIC DNA]</scope>
    <source>
        <strain evidence="7 8">MH17</strain>
    </source>
</reference>
<dbReference type="AlphaFoldDB" id="A0A1Q9AM27"/>
<dbReference type="OrthoDB" id="9776369at2"/>
<dbReference type="PANTHER" id="PTHR43820:SF2">
    <property type="entry name" value="ABC TRANSPORTER ATP-BINDING PROTEIN"/>
    <property type="match status" value="1"/>
</dbReference>
<dbReference type="GO" id="GO:0005524">
    <property type="term" value="F:ATP binding"/>
    <property type="evidence" value="ECO:0007669"/>
    <property type="project" value="UniProtKB-KW"/>
</dbReference>
<dbReference type="PANTHER" id="PTHR43820">
    <property type="entry name" value="HIGH-AFFINITY BRANCHED-CHAIN AMINO ACID TRANSPORT ATP-BINDING PROTEIN LIVF"/>
    <property type="match status" value="1"/>
</dbReference>
<dbReference type="STRING" id="1672749.BJF92_15815"/>
<evidence type="ECO:0000256" key="4">
    <source>
        <dbReference type="ARBA" id="ARBA00022840"/>
    </source>
</evidence>
<evidence type="ECO:0000259" key="6">
    <source>
        <dbReference type="PROSITE" id="PS50893"/>
    </source>
</evidence>
<dbReference type="InterPro" id="IPR017871">
    <property type="entry name" value="ABC_transporter-like_CS"/>
</dbReference>
<evidence type="ECO:0000313" key="8">
    <source>
        <dbReference type="Proteomes" id="UP000186143"/>
    </source>
</evidence>
<dbReference type="InterPro" id="IPR003593">
    <property type="entry name" value="AAA+_ATPase"/>
</dbReference>
<dbReference type="InterPro" id="IPR027417">
    <property type="entry name" value="P-loop_NTPase"/>
</dbReference>
<gene>
    <name evidence="7" type="ORF">BJF92_15815</name>
</gene>
<evidence type="ECO:0000313" key="7">
    <source>
        <dbReference type="EMBL" id="OLP56351.1"/>
    </source>
</evidence>
<sequence length="234" mass="25879">MMLTVRNVASGYGRSQILFDMSFEVGAGEAICLMGRNGMGKTTTIRTLMGLLPPWEGRIEFAGQPLSGLPAARVARQGLGLVPEGRQVFPNLTVHENLRVAAANRQDHADPWTLDRVYSLFPALRERSKSYANLLSGGEQQMLAIGRALMTNPRLLILDEATEGLAPVVRDQIWACITALRGLGQSIIVIDKHIQRLSGIVDRFYVVEKGRVVWTGDPERVLREEQTVRAFLTV</sequence>